<gene>
    <name evidence="4" type="ORF">HDA33_000007</name>
</gene>
<dbReference type="Gene3D" id="3.50.30.30">
    <property type="match status" value="1"/>
</dbReference>
<feature type="domain" description="PA" evidence="2">
    <location>
        <begin position="154"/>
        <end position="239"/>
    </location>
</feature>
<dbReference type="SUPFAM" id="SSF52025">
    <property type="entry name" value="PA domain"/>
    <property type="match status" value="1"/>
</dbReference>
<dbReference type="Gene3D" id="3.40.630.10">
    <property type="entry name" value="Zn peptidases"/>
    <property type="match status" value="1"/>
</dbReference>
<dbReference type="InterPro" id="IPR003137">
    <property type="entry name" value="PA_domain"/>
</dbReference>
<keyword evidence="5" id="KW-1185">Reference proteome</keyword>
<keyword evidence="4" id="KW-0121">Carboxypeptidase</keyword>
<dbReference type="Proteomes" id="UP000567246">
    <property type="component" value="Unassembled WGS sequence"/>
</dbReference>
<dbReference type="InterPro" id="IPR045175">
    <property type="entry name" value="M28_fam"/>
</dbReference>
<dbReference type="InterPro" id="IPR007484">
    <property type="entry name" value="Peptidase_M28"/>
</dbReference>
<keyword evidence="1" id="KW-0732">Signal</keyword>
<dbReference type="GO" id="GO:0004180">
    <property type="term" value="F:carboxypeptidase activity"/>
    <property type="evidence" value="ECO:0007669"/>
    <property type="project" value="UniProtKB-KW"/>
</dbReference>
<evidence type="ECO:0000313" key="4">
    <source>
        <dbReference type="EMBL" id="MBB5847443.1"/>
    </source>
</evidence>
<dbReference type="GO" id="GO:0006508">
    <property type="term" value="P:proteolysis"/>
    <property type="evidence" value="ECO:0007669"/>
    <property type="project" value="InterPro"/>
</dbReference>
<sequence length="478" mass="49387">MSMRRRPALLAASVLAASLAVAPAAAAIPAHAAGGPASAASAAAPAADRAGGNPNSPEKLVAAISAANLERDIRAFADIAEEHGNRAAGTPGYDASVDYAVAELEKAGYDVELEEFEITYTETLRDEFTQEGPVQRELPHQVLTYSPSATAESAQLAVPTGALGCTTADWGDADLTGRIALVSRGECPFAQKSTTAAELGAEAVVIYNNADGPLNGTLGAPSDDYVGTVGITRALGQELVAQAAAGPVTVSLDLEQLVEQRPTVNILAETRTGRDDNVVMVGAHLDGVPAGPGIHDNASGSAVTLEVARQMAKVNKTGNTVRFALWGAEEIGLLGAAHHVAELSQSERDAIAMYVNLDMVAPLDHQNTLGVLTGDFSLGAESFLQEQLERDGHEHGPAGNGGNSDYAPFVAAGIPATGLLSYYDDNYHTAQDDIENVSITSLTHSARAVANLVGTFMHDTSSVNDKCNAGKSGKPKQC</sequence>
<feature type="chain" id="PRO_5030611654" evidence="1">
    <location>
        <begin position="33"/>
        <end position="478"/>
    </location>
</feature>
<feature type="signal peptide" evidence="1">
    <location>
        <begin position="1"/>
        <end position="32"/>
    </location>
</feature>
<dbReference type="PANTHER" id="PTHR12147">
    <property type="entry name" value="METALLOPEPTIDASE M28 FAMILY MEMBER"/>
    <property type="match status" value="1"/>
</dbReference>
<evidence type="ECO:0000313" key="5">
    <source>
        <dbReference type="Proteomes" id="UP000567246"/>
    </source>
</evidence>
<dbReference type="PANTHER" id="PTHR12147:SF26">
    <property type="entry name" value="PEPTIDASE M28 DOMAIN-CONTAINING PROTEIN"/>
    <property type="match status" value="1"/>
</dbReference>
<dbReference type="AlphaFoldDB" id="A0A7W9JGE3"/>
<keyword evidence="4" id="KW-0378">Hydrolase</keyword>
<dbReference type="Pfam" id="PF04389">
    <property type="entry name" value="Peptidase_M28"/>
    <property type="match status" value="1"/>
</dbReference>
<dbReference type="RefSeq" id="WP_184169531.1">
    <property type="nucleotide sequence ID" value="NZ_BAABAG010000003.1"/>
</dbReference>
<dbReference type="GO" id="GO:0008235">
    <property type="term" value="F:metalloexopeptidase activity"/>
    <property type="evidence" value="ECO:0007669"/>
    <property type="project" value="InterPro"/>
</dbReference>
<proteinExistence type="predicted"/>
<dbReference type="Pfam" id="PF02225">
    <property type="entry name" value="PA"/>
    <property type="match status" value="1"/>
</dbReference>
<dbReference type="InterPro" id="IPR006311">
    <property type="entry name" value="TAT_signal"/>
</dbReference>
<protein>
    <submittedName>
        <fullName evidence="4">Zn-dependent M28 family amino/carboxypeptidase</fullName>
    </submittedName>
</protein>
<dbReference type="SUPFAM" id="SSF53187">
    <property type="entry name" value="Zn-dependent exopeptidases"/>
    <property type="match status" value="1"/>
</dbReference>
<evidence type="ECO:0000259" key="3">
    <source>
        <dbReference type="Pfam" id="PF04389"/>
    </source>
</evidence>
<comment type="caution">
    <text evidence="4">The sequence shown here is derived from an EMBL/GenBank/DDBJ whole genome shotgun (WGS) entry which is preliminary data.</text>
</comment>
<keyword evidence="4" id="KW-0645">Protease</keyword>
<reference evidence="4 5" key="1">
    <citation type="submission" date="2020-08" db="EMBL/GenBank/DDBJ databases">
        <title>Sequencing the genomes of 1000 actinobacteria strains.</title>
        <authorList>
            <person name="Klenk H.-P."/>
        </authorList>
    </citation>
    <scope>NUCLEOTIDE SEQUENCE [LARGE SCALE GENOMIC DNA]</scope>
    <source>
        <strain evidence="4 5">DSM 17945</strain>
    </source>
</reference>
<accession>A0A7W9JGE3</accession>
<dbReference type="PROSITE" id="PS51318">
    <property type="entry name" value="TAT"/>
    <property type="match status" value="1"/>
</dbReference>
<dbReference type="EMBL" id="JACHMW010000001">
    <property type="protein sequence ID" value="MBB5847443.1"/>
    <property type="molecule type" value="Genomic_DNA"/>
</dbReference>
<feature type="domain" description="Peptidase M28" evidence="3">
    <location>
        <begin position="265"/>
        <end position="453"/>
    </location>
</feature>
<evidence type="ECO:0000259" key="2">
    <source>
        <dbReference type="Pfam" id="PF02225"/>
    </source>
</evidence>
<name>A0A7W9JGE3_9MICC</name>
<evidence type="ECO:0000256" key="1">
    <source>
        <dbReference type="SAM" id="SignalP"/>
    </source>
</evidence>
<organism evidence="4 5">
    <name type="scientific">Micrococcus endophyticus</name>
    <dbReference type="NCBI Taxonomy" id="455343"/>
    <lineage>
        <taxon>Bacteria</taxon>
        <taxon>Bacillati</taxon>
        <taxon>Actinomycetota</taxon>
        <taxon>Actinomycetes</taxon>
        <taxon>Micrococcales</taxon>
        <taxon>Micrococcaceae</taxon>
        <taxon>Micrococcus</taxon>
    </lineage>
</organism>
<dbReference type="InterPro" id="IPR046450">
    <property type="entry name" value="PA_dom_sf"/>
</dbReference>